<organism evidence="2 3">
    <name type="scientific">Senna tora</name>
    <dbReference type="NCBI Taxonomy" id="362788"/>
    <lineage>
        <taxon>Eukaryota</taxon>
        <taxon>Viridiplantae</taxon>
        <taxon>Streptophyta</taxon>
        <taxon>Embryophyta</taxon>
        <taxon>Tracheophyta</taxon>
        <taxon>Spermatophyta</taxon>
        <taxon>Magnoliopsida</taxon>
        <taxon>eudicotyledons</taxon>
        <taxon>Gunneridae</taxon>
        <taxon>Pentapetalae</taxon>
        <taxon>rosids</taxon>
        <taxon>fabids</taxon>
        <taxon>Fabales</taxon>
        <taxon>Fabaceae</taxon>
        <taxon>Caesalpinioideae</taxon>
        <taxon>Cassia clade</taxon>
        <taxon>Senna</taxon>
    </lineage>
</organism>
<dbReference type="AlphaFoldDB" id="A0A834SRM8"/>
<name>A0A834SRM8_9FABA</name>
<accession>A0A834SRM8</accession>
<comment type="caution">
    <text evidence="2">The sequence shown here is derived from an EMBL/GenBank/DDBJ whole genome shotgun (WGS) entry which is preliminary data.</text>
</comment>
<dbReference type="EMBL" id="JAAIUW010000013">
    <property type="protein sequence ID" value="KAF7802139.1"/>
    <property type="molecule type" value="Genomic_DNA"/>
</dbReference>
<feature type="region of interest" description="Disordered" evidence="1">
    <location>
        <begin position="1"/>
        <end position="23"/>
    </location>
</feature>
<evidence type="ECO:0000256" key="1">
    <source>
        <dbReference type="SAM" id="MobiDB-lite"/>
    </source>
</evidence>
<sequence length="119" mass="13173">MLASKKATEEPCTDEPSPVHDKPEITCSCTVGCLNAKCKDIDEFLNSDVPNFKCLCATDIVYLSCKEFADFVISGMATDEQHPTPQNSPSLVAKNTRENALGTDTIFCLDPNRERKREK</sequence>
<dbReference type="Proteomes" id="UP000634136">
    <property type="component" value="Unassembled WGS sequence"/>
</dbReference>
<proteinExistence type="predicted"/>
<keyword evidence="3" id="KW-1185">Reference proteome</keyword>
<protein>
    <submittedName>
        <fullName evidence="2">Uncharacterized protein</fullName>
    </submittedName>
</protein>
<evidence type="ECO:0000313" key="3">
    <source>
        <dbReference type="Proteomes" id="UP000634136"/>
    </source>
</evidence>
<evidence type="ECO:0000313" key="2">
    <source>
        <dbReference type="EMBL" id="KAF7802139.1"/>
    </source>
</evidence>
<gene>
    <name evidence="2" type="ORF">G2W53_041250</name>
</gene>
<reference evidence="2" key="1">
    <citation type="submission" date="2020-09" db="EMBL/GenBank/DDBJ databases">
        <title>Genome-Enabled Discovery of Anthraquinone Biosynthesis in Senna tora.</title>
        <authorList>
            <person name="Kang S.-H."/>
            <person name="Pandey R.P."/>
            <person name="Lee C.-M."/>
            <person name="Sim J.-S."/>
            <person name="Jeong J.-T."/>
            <person name="Choi B.-S."/>
            <person name="Jung M."/>
            <person name="Ginzburg D."/>
            <person name="Zhao K."/>
            <person name="Won S.Y."/>
            <person name="Oh T.-J."/>
            <person name="Yu Y."/>
            <person name="Kim N.-H."/>
            <person name="Lee O.R."/>
            <person name="Lee T.-H."/>
            <person name="Bashyal P."/>
            <person name="Kim T.-S."/>
            <person name="Lee W.-H."/>
            <person name="Kawkins C."/>
            <person name="Kim C.-K."/>
            <person name="Kim J.S."/>
            <person name="Ahn B.O."/>
            <person name="Rhee S.Y."/>
            <person name="Sohng J.K."/>
        </authorList>
    </citation>
    <scope>NUCLEOTIDE SEQUENCE</scope>
    <source>
        <tissue evidence="2">Leaf</tissue>
    </source>
</reference>